<gene>
    <name evidence="7" type="ORF">WMO29_12850</name>
</gene>
<dbReference type="InterPro" id="IPR018496">
    <property type="entry name" value="PsdUridine_synth_RsuA/RluB_CS"/>
</dbReference>
<dbReference type="InterPro" id="IPR042092">
    <property type="entry name" value="PsdUridine_s_RsuA/RluB/E/F_cat"/>
</dbReference>
<dbReference type="Pfam" id="PF00849">
    <property type="entry name" value="PseudoU_synth_2"/>
    <property type="match status" value="1"/>
</dbReference>
<dbReference type="Gene3D" id="3.30.70.1560">
    <property type="entry name" value="Alpha-L RNA-binding motif"/>
    <property type="match status" value="1"/>
</dbReference>
<evidence type="ECO:0000256" key="2">
    <source>
        <dbReference type="ARBA" id="ARBA00022884"/>
    </source>
</evidence>
<dbReference type="SMART" id="SM00363">
    <property type="entry name" value="S4"/>
    <property type="match status" value="1"/>
</dbReference>
<comment type="caution">
    <text evidence="7">The sequence shown here is derived from an EMBL/GenBank/DDBJ whole genome shotgun (WGS) entry which is preliminary data.</text>
</comment>
<keyword evidence="8" id="KW-1185">Reference proteome</keyword>
<protein>
    <recommendedName>
        <fullName evidence="5">Pseudouridine synthase</fullName>
        <ecNumber evidence="5">5.4.99.-</ecNumber>
    </recommendedName>
</protein>
<sequence>MRLDKYLCEAGYGTRSEVKKLLRSCIVTVNGERVTKSETKIKDGDVVCVAGKEACFSRVEYWMLHKPAGYISATEDKKLDTVLELLPENARSDLFPVGRLDRDTEGLLLLTNDGKLAHYLLSPKRHVDKTYYARIQGRVKSEHVQAFLEGLDIGDEKKTLPAELRILKSGPESEIEVTIREGRFHQVKRMFEVIGCEVTYLKRLSMGSLKLDETLEIGACRPLTEEELRKLKEETGCWTE</sequence>
<accession>A0ABV1FJV2</accession>
<evidence type="ECO:0000256" key="5">
    <source>
        <dbReference type="RuleBase" id="RU003887"/>
    </source>
</evidence>
<dbReference type="PANTHER" id="PTHR47683:SF4">
    <property type="entry name" value="PSEUDOURIDINE SYNTHASE"/>
    <property type="match status" value="1"/>
</dbReference>
<dbReference type="InterPro" id="IPR000748">
    <property type="entry name" value="PsdUridine_synth_RsuA/RluB/E/F"/>
</dbReference>
<evidence type="ECO:0000256" key="3">
    <source>
        <dbReference type="ARBA" id="ARBA00023235"/>
    </source>
</evidence>
<dbReference type="PANTHER" id="PTHR47683">
    <property type="entry name" value="PSEUDOURIDINE SYNTHASE FAMILY PROTEIN-RELATED"/>
    <property type="match status" value="1"/>
</dbReference>
<reference evidence="7 8" key="1">
    <citation type="submission" date="2024-03" db="EMBL/GenBank/DDBJ databases">
        <title>Human intestinal bacterial collection.</title>
        <authorList>
            <person name="Pauvert C."/>
            <person name="Hitch T.C.A."/>
            <person name="Clavel T."/>
        </authorList>
    </citation>
    <scope>NUCLEOTIDE SEQUENCE [LARGE SCALE GENOMIC DNA]</scope>
    <source>
        <strain evidence="7 8">CLA-AA-H132</strain>
    </source>
</reference>
<dbReference type="PROSITE" id="PS01149">
    <property type="entry name" value="PSI_RSU"/>
    <property type="match status" value="1"/>
</dbReference>
<comment type="similarity">
    <text evidence="1 5">Belongs to the pseudouridine synthase RsuA family.</text>
</comment>
<dbReference type="InterPro" id="IPR002942">
    <property type="entry name" value="S4_RNA-bd"/>
</dbReference>
<evidence type="ECO:0000313" key="7">
    <source>
        <dbReference type="EMBL" id="MEQ2473367.1"/>
    </source>
</evidence>
<dbReference type="EC" id="5.4.99.-" evidence="5"/>
<dbReference type="NCBIfam" id="TIGR00093">
    <property type="entry name" value="pseudouridine synthase"/>
    <property type="match status" value="1"/>
</dbReference>
<dbReference type="Proteomes" id="UP001438008">
    <property type="component" value="Unassembled WGS sequence"/>
</dbReference>
<dbReference type="RefSeq" id="WP_349165071.1">
    <property type="nucleotide sequence ID" value="NZ_JBBMFE010000013.1"/>
</dbReference>
<dbReference type="EMBL" id="JBBMFE010000013">
    <property type="protein sequence ID" value="MEQ2473367.1"/>
    <property type="molecule type" value="Genomic_DNA"/>
</dbReference>
<keyword evidence="2 4" id="KW-0694">RNA-binding</keyword>
<dbReference type="Gene3D" id="3.10.290.10">
    <property type="entry name" value="RNA-binding S4 domain"/>
    <property type="match status" value="1"/>
</dbReference>
<dbReference type="PROSITE" id="PS50889">
    <property type="entry name" value="S4"/>
    <property type="match status" value="1"/>
</dbReference>
<evidence type="ECO:0000313" key="8">
    <source>
        <dbReference type="Proteomes" id="UP001438008"/>
    </source>
</evidence>
<feature type="domain" description="RNA-binding S4" evidence="6">
    <location>
        <begin position="1"/>
        <end position="62"/>
    </location>
</feature>
<proteinExistence type="inferred from homology"/>
<dbReference type="InterPro" id="IPR050343">
    <property type="entry name" value="RsuA_PseudoU_synthase"/>
</dbReference>
<evidence type="ECO:0000256" key="4">
    <source>
        <dbReference type="PROSITE-ProRule" id="PRU00182"/>
    </source>
</evidence>
<dbReference type="InterPro" id="IPR020103">
    <property type="entry name" value="PsdUridine_synth_cat_dom_sf"/>
</dbReference>
<dbReference type="CDD" id="cd02553">
    <property type="entry name" value="PseudoU_synth_RsuA"/>
    <property type="match status" value="1"/>
</dbReference>
<dbReference type="InterPro" id="IPR036986">
    <property type="entry name" value="S4_RNA-bd_sf"/>
</dbReference>
<organism evidence="7 8">
    <name type="scientific">Laedolimicola intestinihominis</name>
    <dbReference type="NCBI Taxonomy" id="3133166"/>
    <lineage>
        <taxon>Bacteria</taxon>
        <taxon>Bacillati</taxon>
        <taxon>Bacillota</taxon>
        <taxon>Clostridia</taxon>
        <taxon>Lachnospirales</taxon>
        <taxon>Lachnospiraceae</taxon>
        <taxon>Laedolimicola</taxon>
    </lineage>
</organism>
<dbReference type="Pfam" id="PF01479">
    <property type="entry name" value="S4"/>
    <property type="match status" value="1"/>
</dbReference>
<dbReference type="InterPro" id="IPR006145">
    <property type="entry name" value="PsdUridine_synth_RsuA/RluA"/>
</dbReference>
<dbReference type="InterPro" id="IPR020094">
    <property type="entry name" value="TruA/RsuA/RluB/E/F_N"/>
</dbReference>
<dbReference type="SUPFAM" id="SSF55120">
    <property type="entry name" value="Pseudouridine synthase"/>
    <property type="match status" value="1"/>
</dbReference>
<keyword evidence="3 5" id="KW-0413">Isomerase</keyword>
<dbReference type="Gene3D" id="3.30.70.580">
    <property type="entry name" value="Pseudouridine synthase I, catalytic domain, N-terminal subdomain"/>
    <property type="match status" value="1"/>
</dbReference>
<dbReference type="SUPFAM" id="SSF55174">
    <property type="entry name" value="Alpha-L RNA-binding motif"/>
    <property type="match status" value="1"/>
</dbReference>
<evidence type="ECO:0000256" key="1">
    <source>
        <dbReference type="ARBA" id="ARBA00008348"/>
    </source>
</evidence>
<name>A0ABV1FJV2_9FIRM</name>
<dbReference type="CDD" id="cd00165">
    <property type="entry name" value="S4"/>
    <property type="match status" value="1"/>
</dbReference>
<evidence type="ECO:0000259" key="6">
    <source>
        <dbReference type="SMART" id="SM00363"/>
    </source>
</evidence>
<dbReference type="GO" id="GO:0016853">
    <property type="term" value="F:isomerase activity"/>
    <property type="evidence" value="ECO:0007669"/>
    <property type="project" value="UniProtKB-KW"/>
</dbReference>